<organism evidence="2 3">
    <name type="scientific">Leptospira idonii</name>
    <dbReference type="NCBI Taxonomy" id="1193500"/>
    <lineage>
        <taxon>Bacteria</taxon>
        <taxon>Pseudomonadati</taxon>
        <taxon>Spirochaetota</taxon>
        <taxon>Spirochaetia</taxon>
        <taxon>Leptospirales</taxon>
        <taxon>Leptospiraceae</taxon>
        <taxon>Leptospira</taxon>
    </lineage>
</organism>
<evidence type="ECO:0000313" key="2">
    <source>
        <dbReference type="EMBL" id="TGN17280.1"/>
    </source>
</evidence>
<dbReference type="Proteomes" id="UP000298058">
    <property type="component" value="Unassembled WGS sequence"/>
</dbReference>
<dbReference type="EMBL" id="RQHW01000078">
    <property type="protein sequence ID" value="TGN17280.1"/>
    <property type="molecule type" value="Genomic_DNA"/>
</dbReference>
<dbReference type="RefSeq" id="WP_135761834.1">
    <property type="nucleotide sequence ID" value="NZ_RQHW01000078.1"/>
</dbReference>
<accession>A0A4R9LZ28</accession>
<dbReference type="Gene3D" id="3.40.50.150">
    <property type="entry name" value="Vaccinia Virus protein VP39"/>
    <property type="match status" value="1"/>
</dbReference>
<dbReference type="Gene3D" id="2.40.10.220">
    <property type="entry name" value="predicted glycosyltransferase like domains"/>
    <property type="match status" value="1"/>
</dbReference>
<dbReference type="InterPro" id="IPR029063">
    <property type="entry name" value="SAM-dependent_MTases_sf"/>
</dbReference>
<dbReference type="Pfam" id="PF07238">
    <property type="entry name" value="PilZ"/>
    <property type="match status" value="1"/>
</dbReference>
<feature type="domain" description="PilZ" evidence="1">
    <location>
        <begin position="37"/>
        <end position="121"/>
    </location>
</feature>
<dbReference type="InterPro" id="IPR009875">
    <property type="entry name" value="PilZ_domain"/>
</dbReference>
<dbReference type="OrthoDB" id="428497at2"/>
<sequence length="482" mass="55693">MEKTSSNQIDKETEKQLPKEEVFVPSYECKYKINSLNGNNCNIECVLGDISKYGTRISLETPLPIDERIGSVLEMSISTDVLEYNRSLSGVIRWEKKKDTGWEYGIQFDSPIHLDLFRTLHDSLVGIKNRIDSQEPVVPHNDTLSLVFQTKEKIKMVLPLLSELESGLNDYEYAVAYNLKEEIYKATYQLLKPIYEFLKKKSNELYHSLSEKEIKYNFDYIRHELREILFLDPFIKRATTKPLGYAGDFEMMDSIYRDSTEGTNLLGKSIHKCTLNLKSAQAVFHRQNFFYRNILDRLKKTKSRLYVLSIACGPAREVVTLIQNTDPSLLDKLTIYLLDQDPRAITEAKHGIRIALLKTKKQLDFHCLNIEISRFATNPGKFVKHTEIDLIYSAGLFDYIKTRTAQKICNHLYPLLKPKGEIFLGNFSSDSDEIGIMEVMDWSLIYRTDEELVSFADTLSGPKRIDVVSDVLPQKFFHLTKE</sequence>
<evidence type="ECO:0000313" key="3">
    <source>
        <dbReference type="Proteomes" id="UP000298058"/>
    </source>
</evidence>
<reference evidence="2" key="1">
    <citation type="journal article" date="2019" name="PLoS Negl. Trop. Dis.">
        <title>Revisiting the worldwide diversity of Leptospira species in the environment.</title>
        <authorList>
            <person name="Vincent A.T."/>
            <person name="Schiettekatte O."/>
            <person name="Bourhy P."/>
            <person name="Veyrier F.J."/>
            <person name="Picardeau M."/>
        </authorList>
    </citation>
    <scope>NUCLEOTIDE SEQUENCE [LARGE SCALE GENOMIC DNA]</scope>
    <source>
        <strain evidence="2">201300427</strain>
    </source>
</reference>
<comment type="caution">
    <text evidence="2">The sequence shown here is derived from an EMBL/GenBank/DDBJ whole genome shotgun (WGS) entry which is preliminary data.</text>
</comment>
<dbReference type="SUPFAM" id="SSF141371">
    <property type="entry name" value="PilZ domain-like"/>
    <property type="match status" value="1"/>
</dbReference>
<proteinExistence type="predicted"/>
<name>A0A4R9LZ28_9LEPT</name>
<dbReference type="AlphaFoldDB" id="A0A4R9LZ28"/>
<keyword evidence="3" id="KW-1185">Reference proteome</keyword>
<protein>
    <recommendedName>
        <fullName evidence="1">PilZ domain-containing protein</fullName>
    </recommendedName>
</protein>
<dbReference type="SUPFAM" id="SSF53335">
    <property type="entry name" value="S-adenosyl-L-methionine-dependent methyltransferases"/>
    <property type="match status" value="1"/>
</dbReference>
<dbReference type="GO" id="GO:0035438">
    <property type="term" value="F:cyclic-di-GMP binding"/>
    <property type="evidence" value="ECO:0007669"/>
    <property type="project" value="InterPro"/>
</dbReference>
<gene>
    <name evidence="2" type="ORF">EHS15_17225</name>
</gene>
<evidence type="ECO:0000259" key="1">
    <source>
        <dbReference type="Pfam" id="PF07238"/>
    </source>
</evidence>